<feature type="region of interest" description="Disordered" evidence="6">
    <location>
        <begin position="1081"/>
        <end position="1135"/>
    </location>
</feature>
<dbReference type="GO" id="GO:0051321">
    <property type="term" value="P:meiotic cell cycle"/>
    <property type="evidence" value="ECO:0007669"/>
    <property type="project" value="TreeGrafter"/>
</dbReference>
<evidence type="ECO:0000313" key="9">
    <source>
        <dbReference type="EMBL" id="KAK0530889.1"/>
    </source>
</evidence>
<dbReference type="GO" id="GO:0031122">
    <property type="term" value="P:cytoplasmic microtubule organization"/>
    <property type="evidence" value="ECO:0007669"/>
    <property type="project" value="TreeGrafter"/>
</dbReference>
<evidence type="ECO:0000259" key="7">
    <source>
        <dbReference type="Pfam" id="PF04130"/>
    </source>
</evidence>
<sequence length="1370" mass="147989">MLANLHAYAHTLDDALRFPVLRDEFERRAHEQEQAHEQRRLFRLEPLPALSTDRFHVSALPEPDSRLRTLYLGGPHRKDGAQPVKDASPSPPRSPPARAGEQQLSTEDDQPLGAATALTQILDLVASQTPTALFEWNTVALRFQWRPLPPPSKRQRRNPNAPAAHQIAELSAETTLSTSRPFLKVATLLRRSATVLDALVSAGPANAELPREAHALIFAVRQVLDWLRRELIEWQERHGEQQQTLLRTGSADRAGAAAASNSIDDNTRALLILSEAAYGLRTCELILNAISELLNCPFHRQPPFRPLPGLNLVPPSAPAGRDAGKLDQSSNPGALLSHIYAHASATFSTASSPLVRGVMSWILEHTTQAWRQDVSKWIGWPIGTTQSSSASSATSSLRPPIALVMAAGEKKTVQEPWSGAQVEQERDERGELDTGYVLRPARIPSFVSLSTARQLLEAGRALHLLHTATDGQHPIFQQSVSLANRKYAISPPAIPTWTFGSKAKAEQLRALDHTLLASKSAASRWVYFGKRKRVADAGASVLSGRTSKPGGVTSWVADAQMHQHGHGSARQSIAGLSLNGTQGSGARPRHSSLRIFPSRTLDSLPPLPMDASQKVQNAKRVEQAEGKRDGNELEDAELDIEDRLEKALRLFDALPGMHIADEKPGDSVKHVAKQSAVRSNRQSAAVPLLAYLAAFCEAAANERPSEDIPRSFVLASSYADEADDLPEAEVDPFTHSSTSFDLDAATRQTLLQPWLAWSRTVNAALVSVFFRDLAVDLYLATCQRFLLLGSEAFRTRLVGVLFDDSVEGRGGVDEDRFRAKSKGGKVKQAGGVGLSVRLTSSSSWPPAGSELSVSLNLAVAETLAESKASHARLMASSRPLLSLSSLHAAEAALHDLDQRLSFSVIDMQADKPKSIHGLDWLTLTFTPPPLISPLLQAHASACYQRLFNFLLRILRVQTVLRGLAKRAFLQSRAAIRASASFKERTAKAPPSPSAAQLPHNSVAALLFTHDPLLRAALTSFRYEAQHVVNALATYVADFAIGLPWTRFQKRLRQLARGAAAGSGGAAGKGLSTVGGGAATVKAGEGADDDDGSSVWTRVGSGGGLQDENGEDEDGDGDADQDGEGEEDEDEDAASNEETFQLFNVFSLSRYHERVLDRMLQACFLKQRFRGIMKIINDLFQLILDLGQLLQDIDTTPASRTTGDEGKEPRDAGAEAQAAAYPARERFYTLHARWKSRYALLAQSLRLVHLHSRSNASHQPQQQQQQQQQQGEAAAAVKTQFEQALAAALDLDTSSAAVPAAGQKDGGGGAAAAASSHHPAELEMRRLEAEEELDLRALEDGEGGGGGGGGRREAVVSGAGVLLSLLGLPTS</sequence>
<organism evidence="9 10">
    <name type="scientific">Tilletia horrida</name>
    <dbReference type="NCBI Taxonomy" id="155126"/>
    <lineage>
        <taxon>Eukaryota</taxon>
        <taxon>Fungi</taxon>
        <taxon>Dikarya</taxon>
        <taxon>Basidiomycota</taxon>
        <taxon>Ustilaginomycotina</taxon>
        <taxon>Exobasidiomycetes</taxon>
        <taxon>Tilletiales</taxon>
        <taxon>Tilletiaceae</taxon>
        <taxon>Tilletia</taxon>
    </lineage>
</organism>
<keyword evidence="3" id="KW-0963">Cytoplasm</keyword>
<accession>A0AAN6JQW3</accession>
<feature type="compositionally biased region" description="Low complexity" evidence="6">
    <location>
        <begin position="1258"/>
        <end position="1269"/>
    </location>
</feature>
<comment type="caution">
    <text evidence="9">The sequence shown here is derived from an EMBL/GenBank/DDBJ whole genome shotgun (WGS) entry which is preliminary data.</text>
</comment>
<evidence type="ECO:0000256" key="4">
    <source>
        <dbReference type="ARBA" id="ARBA00022701"/>
    </source>
</evidence>
<dbReference type="InterPro" id="IPR041470">
    <property type="entry name" value="GCP_N"/>
</dbReference>
<evidence type="ECO:0000256" key="1">
    <source>
        <dbReference type="ARBA" id="ARBA00004245"/>
    </source>
</evidence>
<comment type="subcellular location">
    <subcellularLocation>
        <location evidence="1">Cytoplasm</location>
        <location evidence="1">Cytoskeleton</location>
    </subcellularLocation>
</comment>
<dbReference type="Gene3D" id="1.20.120.1900">
    <property type="entry name" value="Gamma-tubulin complex, C-terminal domain"/>
    <property type="match status" value="1"/>
</dbReference>
<dbReference type="InterPro" id="IPR040457">
    <property type="entry name" value="GCP_C"/>
</dbReference>
<evidence type="ECO:0008006" key="11">
    <source>
        <dbReference type="Google" id="ProtNLM"/>
    </source>
</evidence>
<evidence type="ECO:0000256" key="3">
    <source>
        <dbReference type="ARBA" id="ARBA00022490"/>
    </source>
</evidence>
<dbReference type="GO" id="GO:0005816">
    <property type="term" value="C:spindle pole body"/>
    <property type="evidence" value="ECO:0007669"/>
    <property type="project" value="UniProtKB-ARBA"/>
</dbReference>
<name>A0AAN6JQW3_9BASI</name>
<dbReference type="GO" id="GO:0000278">
    <property type="term" value="P:mitotic cell cycle"/>
    <property type="evidence" value="ECO:0007669"/>
    <property type="project" value="TreeGrafter"/>
</dbReference>
<dbReference type="GO" id="GO:0000930">
    <property type="term" value="C:gamma-tubulin complex"/>
    <property type="evidence" value="ECO:0007669"/>
    <property type="project" value="TreeGrafter"/>
</dbReference>
<feature type="compositionally biased region" description="Acidic residues" evidence="6">
    <location>
        <begin position="1107"/>
        <end position="1134"/>
    </location>
</feature>
<dbReference type="PANTHER" id="PTHR19302:SF70">
    <property type="entry name" value="GAMMA-TUBULIN COMPLEX COMPONENT 6"/>
    <property type="match status" value="1"/>
</dbReference>
<dbReference type="Proteomes" id="UP001176521">
    <property type="component" value="Unassembled WGS sequence"/>
</dbReference>
<evidence type="ECO:0000259" key="8">
    <source>
        <dbReference type="Pfam" id="PF17681"/>
    </source>
</evidence>
<dbReference type="Pfam" id="PF17681">
    <property type="entry name" value="GCP_N_terminal"/>
    <property type="match status" value="1"/>
</dbReference>
<feature type="region of interest" description="Disordered" evidence="6">
    <location>
        <begin position="1298"/>
        <end position="1320"/>
    </location>
</feature>
<evidence type="ECO:0000256" key="5">
    <source>
        <dbReference type="ARBA" id="ARBA00023212"/>
    </source>
</evidence>
<feature type="domain" description="Gamma tubulin complex component C-terminal" evidence="7">
    <location>
        <begin position="780"/>
        <end position="1248"/>
    </location>
</feature>
<dbReference type="GO" id="GO:0051225">
    <property type="term" value="P:spindle assembly"/>
    <property type="evidence" value="ECO:0007669"/>
    <property type="project" value="TreeGrafter"/>
</dbReference>
<feature type="region of interest" description="Disordered" evidence="6">
    <location>
        <begin position="67"/>
        <end position="110"/>
    </location>
</feature>
<keyword evidence="10" id="KW-1185">Reference proteome</keyword>
<dbReference type="InterPro" id="IPR042241">
    <property type="entry name" value="GCP_C_sf"/>
</dbReference>
<feature type="region of interest" description="Disordered" evidence="6">
    <location>
        <begin position="1195"/>
        <end position="1217"/>
    </location>
</feature>
<dbReference type="GO" id="GO:0007020">
    <property type="term" value="P:microtubule nucleation"/>
    <property type="evidence" value="ECO:0007669"/>
    <property type="project" value="InterPro"/>
</dbReference>
<dbReference type="Pfam" id="PF04130">
    <property type="entry name" value="GCP_C_terminal"/>
    <property type="match status" value="1"/>
</dbReference>
<evidence type="ECO:0000256" key="6">
    <source>
        <dbReference type="SAM" id="MobiDB-lite"/>
    </source>
</evidence>
<evidence type="ECO:0000256" key="2">
    <source>
        <dbReference type="ARBA" id="ARBA00010337"/>
    </source>
</evidence>
<feature type="region of interest" description="Disordered" evidence="6">
    <location>
        <begin position="1252"/>
        <end position="1274"/>
    </location>
</feature>
<feature type="compositionally biased region" description="Basic and acidic residues" evidence="6">
    <location>
        <begin position="1201"/>
        <end position="1212"/>
    </location>
</feature>
<comment type="similarity">
    <text evidence="2">Belongs to the TUBGCP family.</text>
</comment>
<dbReference type="GO" id="GO:0043015">
    <property type="term" value="F:gamma-tubulin binding"/>
    <property type="evidence" value="ECO:0007669"/>
    <property type="project" value="InterPro"/>
</dbReference>
<proteinExistence type="inferred from homology"/>
<evidence type="ECO:0000313" key="10">
    <source>
        <dbReference type="Proteomes" id="UP001176521"/>
    </source>
</evidence>
<reference evidence="9" key="1">
    <citation type="journal article" date="2023" name="PhytoFront">
        <title>Draft Genome Resources of Seven Strains of Tilletia horrida, Causal Agent of Kernel Smut of Rice.</title>
        <authorList>
            <person name="Khanal S."/>
            <person name="Antony Babu S."/>
            <person name="Zhou X.G."/>
        </authorList>
    </citation>
    <scope>NUCLEOTIDE SEQUENCE</scope>
    <source>
        <strain evidence="9">TX3</strain>
    </source>
</reference>
<feature type="domain" description="Gamma tubulin complex component protein N-terminal" evidence="8">
    <location>
        <begin position="214"/>
        <end position="471"/>
    </location>
</feature>
<gene>
    <name evidence="9" type="ORF">OC842_003777</name>
</gene>
<protein>
    <recommendedName>
        <fullName evidence="11">Spindle pole body component</fullName>
    </recommendedName>
</protein>
<dbReference type="GO" id="GO:0051011">
    <property type="term" value="F:microtubule minus-end binding"/>
    <property type="evidence" value="ECO:0007669"/>
    <property type="project" value="TreeGrafter"/>
</dbReference>
<dbReference type="GO" id="GO:0005874">
    <property type="term" value="C:microtubule"/>
    <property type="evidence" value="ECO:0007669"/>
    <property type="project" value="UniProtKB-KW"/>
</dbReference>
<keyword evidence="5" id="KW-0206">Cytoskeleton</keyword>
<dbReference type="PANTHER" id="PTHR19302">
    <property type="entry name" value="GAMMA TUBULIN COMPLEX PROTEIN"/>
    <property type="match status" value="1"/>
</dbReference>
<keyword evidence="4" id="KW-0493">Microtubule</keyword>
<dbReference type="GO" id="GO:0000922">
    <property type="term" value="C:spindle pole"/>
    <property type="evidence" value="ECO:0007669"/>
    <property type="project" value="InterPro"/>
</dbReference>
<dbReference type="InterPro" id="IPR007259">
    <property type="entry name" value="GCP"/>
</dbReference>
<dbReference type="EMBL" id="JAPDMQ010000201">
    <property type="protein sequence ID" value="KAK0530889.1"/>
    <property type="molecule type" value="Genomic_DNA"/>
</dbReference>